<keyword evidence="4 7" id="KW-0418">Kinase</keyword>
<comment type="similarity">
    <text evidence="7">Belongs to the shikimate kinase family.</text>
</comment>
<dbReference type="InterPro" id="IPR000623">
    <property type="entry name" value="Shikimate_kinase/TSH1"/>
</dbReference>
<feature type="binding site" evidence="7">
    <location>
        <position position="188"/>
    </location>
    <ligand>
        <name>substrate</name>
    </ligand>
</feature>
<keyword evidence="7" id="KW-0479">Metal-binding</keyword>
<dbReference type="SUPFAM" id="SSF47413">
    <property type="entry name" value="lambda repressor-like DNA-binding domains"/>
    <property type="match status" value="1"/>
</dbReference>
<feature type="domain" description="HTH cro/C1-type" evidence="8">
    <location>
        <begin position="35"/>
        <end position="89"/>
    </location>
</feature>
<feature type="binding site" evidence="7">
    <location>
        <position position="211"/>
    </location>
    <ligand>
        <name>substrate</name>
    </ligand>
</feature>
<evidence type="ECO:0000256" key="3">
    <source>
        <dbReference type="ARBA" id="ARBA00022741"/>
    </source>
</evidence>
<dbReference type="EMBL" id="JBDPGJ010000001">
    <property type="protein sequence ID" value="MEX0404804.1"/>
    <property type="molecule type" value="Genomic_DNA"/>
</dbReference>
<accession>A0ABV3SDJ4</accession>
<protein>
    <recommendedName>
        <fullName evidence="7">Shikimate kinase</fullName>
        <shortName evidence="7">SK</shortName>
        <ecNumber evidence="7">2.7.1.71</ecNumber>
    </recommendedName>
</protein>
<keyword evidence="2 7" id="KW-0808">Transferase</keyword>
<evidence type="ECO:0000256" key="5">
    <source>
        <dbReference type="ARBA" id="ARBA00022840"/>
    </source>
</evidence>
<evidence type="ECO:0000256" key="7">
    <source>
        <dbReference type="HAMAP-Rule" id="MF_00109"/>
    </source>
</evidence>
<dbReference type="InterPro" id="IPR010982">
    <property type="entry name" value="Lambda_DNA-bd_dom_sf"/>
</dbReference>
<comment type="function">
    <text evidence="7">Catalyzes the specific phosphorylation of the 3-hydroxyl group of shikimic acid using ATP as a cosubstrate.</text>
</comment>
<dbReference type="InterPro" id="IPR001387">
    <property type="entry name" value="Cro/C1-type_HTH"/>
</dbReference>
<dbReference type="PROSITE" id="PS50943">
    <property type="entry name" value="HTH_CROC1"/>
    <property type="match status" value="1"/>
</dbReference>
<feature type="binding site" evidence="7">
    <location>
        <position position="250"/>
    </location>
    <ligand>
        <name>ATP</name>
        <dbReference type="ChEBI" id="CHEBI:30616"/>
    </ligand>
</feature>
<dbReference type="Proteomes" id="UP001556692">
    <property type="component" value="Unassembled WGS sequence"/>
</dbReference>
<dbReference type="InterPro" id="IPR027417">
    <property type="entry name" value="P-loop_NTPase"/>
</dbReference>
<comment type="subunit">
    <text evidence="7">Monomer.</text>
</comment>
<dbReference type="SMART" id="SM00530">
    <property type="entry name" value="HTH_XRE"/>
    <property type="match status" value="1"/>
</dbReference>
<comment type="pathway">
    <text evidence="7">Metabolic intermediate biosynthesis; chorismate biosynthesis; chorismate from D-erythrose 4-phosphate and phosphoenolpyruvate: step 5/7.</text>
</comment>
<evidence type="ECO:0000256" key="2">
    <source>
        <dbReference type="ARBA" id="ARBA00022679"/>
    </source>
</evidence>
<keyword evidence="5 7" id="KW-0067">ATP-binding</keyword>
<keyword evidence="10" id="KW-1185">Reference proteome</keyword>
<dbReference type="PANTHER" id="PTHR21087">
    <property type="entry name" value="SHIKIMATE KINASE"/>
    <property type="match status" value="1"/>
</dbReference>
<dbReference type="Gene3D" id="1.10.260.40">
    <property type="entry name" value="lambda repressor-like DNA-binding domains"/>
    <property type="match status" value="1"/>
</dbReference>
<feature type="binding site" evidence="7">
    <location>
        <position position="269"/>
    </location>
    <ligand>
        <name>substrate</name>
    </ligand>
</feature>
<feature type="binding site" evidence="7">
    <location>
        <position position="146"/>
    </location>
    <ligand>
        <name>Mg(2+)</name>
        <dbReference type="ChEBI" id="CHEBI:18420"/>
    </ligand>
</feature>
<proteinExistence type="inferred from homology"/>
<feature type="binding site" evidence="7">
    <location>
        <begin position="142"/>
        <end position="147"/>
    </location>
    <ligand>
        <name>ATP</name>
        <dbReference type="ChEBI" id="CHEBI:30616"/>
    </ligand>
</feature>
<dbReference type="Pfam" id="PF01202">
    <property type="entry name" value="SKI"/>
    <property type="match status" value="1"/>
</dbReference>
<evidence type="ECO:0000256" key="6">
    <source>
        <dbReference type="ARBA" id="ARBA00023141"/>
    </source>
</evidence>
<feature type="binding site" evidence="7">
    <location>
        <position position="285"/>
    </location>
    <ligand>
        <name>ATP</name>
        <dbReference type="ChEBI" id="CHEBI:30616"/>
    </ligand>
</feature>
<evidence type="ECO:0000313" key="10">
    <source>
        <dbReference type="Proteomes" id="UP001556692"/>
    </source>
</evidence>
<comment type="subcellular location">
    <subcellularLocation>
        <location evidence="7">Cytoplasm</location>
    </subcellularLocation>
</comment>
<dbReference type="InterPro" id="IPR031322">
    <property type="entry name" value="Shikimate/glucono_kinase"/>
</dbReference>
<name>A0ABV3SDJ4_9HYPH</name>
<evidence type="ECO:0000256" key="4">
    <source>
        <dbReference type="ARBA" id="ARBA00022777"/>
    </source>
</evidence>
<dbReference type="PRINTS" id="PR01100">
    <property type="entry name" value="SHIKIMTKNASE"/>
</dbReference>
<comment type="caution">
    <text evidence="7">Lacks conserved residue(s) required for the propagation of feature annotation.</text>
</comment>
<sequence>MDEIVGFDGRASAPETAPAEDAANAALLAMVGERVRTARSRKGLSRKRLAETSGVSQRYLAQLEAGEGNISIVLLRRVAEALDHRIEWLVGADDPWNSDVMTVMALYRGATAEQRQRVLEILDPEHPSLRRGRRIALIGLRGAGKSTLGRMAADALGLPFLELNAEIEQASGMPVNEVMALYGQEGYRRLERQSVERIAATSEALVLAVAGGIVSEPETFNHLLRHYHTIWLKARPEEHMARVRAQGDTRPMAGNPAAMEDLRTILTSREALYAQAAMHVDTSGRTLEESLTDVLAAIRERGVLG</sequence>
<keyword evidence="1 7" id="KW-0028">Amino-acid biosynthesis</keyword>
<comment type="caution">
    <text evidence="9">The sequence shown here is derived from an EMBL/GenBank/DDBJ whole genome shotgun (WGS) entry which is preliminary data.</text>
</comment>
<keyword evidence="6 7" id="KW-0057">Aromatic amino acid biosynthesis</keyword>
<dbReference type="EC" id="2.7.1.71" evidence="7"/>
<evidence type="ECO:0000259" key="8">
    <source>
        <dbReference type="PROSITE" id="PS50943"/>
    </source>
</evidence>
<keyword evidence="7" id="KW-0963">Cytoplasm</keyword>
<dbReference type="Pfam" id="PF01381">
    <property type="entry name" value="HTH_3"/>
    <property type="match status" value="1"/>
</dbReference>
<evidence type="ECO:0000256" key="1">
    <source>
        <dbReference type="ARBA" id="ARBA00022605"/>
    </source>
</evidence>
<organism evidence="9 10">
    <name type="scientific">Aquibium pacificus</name>
    <dbReference type="NCBI Taxonomy" id="3153579"/>
    <lineage>
        <taxon>Bacteria</taxon>
        <taxon>Pseudomonadati</taxon>
        <taxon>Pseudomonadota</taxon>
        <taxon>Alphaproteobacteria</taxon>
        <taxon>Hyphomicrobiales</taxon>
        <taxon>Phyllobacteriaceae</taxon>
        <taxon>Aquibium</taxon>
    </lineage>
</organism>
<dbReference type="HAMAP" id="MF_00109">
    <property type="entry name" value="Shikimate_kinase"/>
    <property type="match status" value="1"/>
</dbReference>
<dbReference type="CDD" id="cd00093">
    <property type="entry name" value="HTH_XRE"/>
    <property type="match status" value="1"/>
</dbReference>
<dbReference type="NCBIfam" id="NF006015">
    <property type="entry name" value="PRK08154.1"/>
    <property type="match status" value="1"/>
</dbReference>
<comment type="catalytic activity">
    <reaction evidence="7">
        <text>shikimate + ATP = 3-phosphoshikimate + ADP + H(+)</text>
        <dbReference type="Rhea" id="RHEA:13121"/>
        <dbReference type="ChEBI" id="CHEBI:15378"/>
        <dbReference type="ChEBI" id="CHEBI:30616"/>
        <dbReference type="ChEBI" id="CHEBI:36208"/>
        <dbReference type="ChEBI" id="CHEBI:145989"/>
        <dbReference type="ChEBI" id="CHEBI:456216"/>
        <dbReference type="EC" id="2.7.1.71"/>
    </reaction>
</comment>
<evidence type="ECO:0000313" key="9">
    <source>
        <dbReference type="EMBL" id="MEX0404804.1"/>
    </source>
</evidence>
<dbReference type="CDD" id="cd00464">
    <property type="entry name" value="SK"/>
    <property type="match status" value="1"/>
</dbReference>
<reference evidence="9 10" key="1">
    <citation type="submission" date="2024-05" db="EMBL/GenBank/DDBJ databases">
        <authorList>
            <person name="Jiang F."/>
        </authorList>
    </citation>
    <scope>NUCLEOTIDE SEQUENCE [LARGE SCALE GENOMIC DNA]</scope>
    <source>
        <strain evidence="9 10">LZ166</strain>
    </source>
</reference>
<gene>
    <name evidence="7" type="primary">aroK</name>
    <name evidence="9" type="ORF">ABGN05_03900</name>
</gene>
<keyword evidence="3 7" id="KW-0547">Nucleotide-binding</keyword>
<comment type="cofactor">
    <cofactor evidence="7">
        <name>Mg(2+)</name>
        <dbReference type="ChEBI" id="CHEBI:18420"/>
    </cofactor>
    <text evidence="7">Binds 1 Mg(2+) ion per subunit.</text>
</comment>
<dbReference type="RefSeq" id="WP_367952673.1">
    <property type="nucleotide sequence ID" value="NZ_JBDPGJ010000001.1"/>
</dbReference>
<dbReference type="Gene3D" id="3.40.50.300">
    <property type="entry name" value="P-loop containing nucleotide triphosphate hydrolases"/>
    <property type="match status" value="1"/>
</dbReference>
<dbReference type="PANTHER" id="PTHR21087:SF16">
    <property type="entry name" value="SHIKIMATE KINASE 1, CHLOROPLASTIC"/>
    <property type="match status" value="1"/>
</dbReference>
<dbReference type="SUPFAM" id="SSF52540">
    <property type="entry name" value="P-loop containing nucleoside triphosphate hydrolases"/>
    <property type="match status" value="1"/>
</dbReference>
<keyword evidence="7" id="KW-0460">Magnesium</keyword>